<keyword evidence="2" id="KW-1185">Reference proteome</keyword>
<sequence>MPEPIFIDATPGTVGYTFGGRDPIATIRPGELVHLRTFDCFGGKVTSVSDLPSKVCQFPYLNPVTGPLWVEGARPGDTLAVHVVDLAPAAEVGWSATFPHFGALTGTPTTAMLHPALEERVWQYAIDVDAGTVGYTARGGDYTADLSLEPMLGTIGVAPAAGEVRLSIVPGPHGGNLDTPLIAAGTTVYLPVGAEGALLAVGDGHARQGDGELCGVAVEVPMDVVLCVEVIPDVVTRLPRLETDTRLISIGIARPLDDAYRSAHADLIAHLCELTGLDLLDAYQLVSQDGMARIGNMVDAQYTITADLDKRLLKGVQAYRGAHERLSLVGGLW</sequence>
<dbReference type="GO" id="GO:0016811">
    <property type="term" value="F:hydrolase activity, acting on carbon-nitrogen (but not peptide) bonds, in linear amides"/>
    <property type="evidence" value="ECO:0007669"/>
    <property type="project" value="InterPro"/>
</dbReference>
<dbReference type="RefSeq" id="WP_133873405.1">
    <property type="nucleotide sequence ID" value="NZ_BOMD01000070.1"/>
</dbReference>
<dbReference type="OrthoDB" id="9785236at2"/>
<reference evidence="1 2" key="1">
    <citation type="submission" date="2019-03" db="EMBL/GenBank/DDBJ databases">
        <title>Sequencing the genomes of 1000 actinobacteria strains.</title>
        <authorList>
            <person name="Klenk H.-P."/>
        </authorList>
    </citation>
    <scope>NUCLEOTIDE SEQUENCE [LARGE SCALE GENOMIC DNA]</scope>
    <source>
        <strain evidence="1 2">DSM 43805</strain>
    </source>
</reference>
<dbReference type="Gene3D" id="2.60.120.580">
    <property type="entry name" value="Acetamidase/Formamidase-like domains"/>
    <property type="match status" value="2"/>
</dbReference>
<dbReference type="InterPro" id="IPR004304">
    <property type="entry name" value="FmdA_AmdA"/>
</dbReference>
<accession>A0A4V3C7V5</accession>
<dbReference type="AlphaFoldDB" id="A0A4V3C7V5"/>
<comment type="caution">
    <text evidence="1">The sequence shown here is derived from an EMBL/GenBank/DDBJ whole genome shotgun (WGS) entry which is preliminary data.</text>
</comment>
<dbReference type="Gene3D" id="3.10.28.20">
    <property type="entry name" value="Acetamidase/Formamidase-like domains"/>
    <property type="match status" value="1"/>
</dbReference>
<dbReference type="PANTHER" id="PTHR31891">
    <property type="entry name" value="FORMAMIDASE C869.04-RELATED"/>
    <property type="match status" value="1"/>
</dbReference>
<evidence type="ECO:0000313" key="2">
    <source>
        <dbReference type="Proteomes" id="UP000294901"/>
    </source>
</evidence>
<dbReference type="EMBL" id="SNWR01000001">
    <property type="protein sequence ID" value="TDO39018.1"/>
    <property type="molecule type" value="Genomic_DNA"/>
</dbReference>
<dbReference type="Pfam" id="PF03069">
    <property type="entry name" value="FmdA_AmdA"/>
    <property type="match status" value="1"/>
</dbReference>
<evidence type="ECO:0000313" key="1">
    <source>
        <dbReference type="EMBL" id="TDO39018.1"/>
    </source>
</evidence>
<dbReference type="SUPFAM" id="SSF141130">
    <property type="entry name" value="Acetamidase/Formamidase-like"/>
    <property type="match status" value="1"/>
</dbReference>
<proteinExistence type="predicted"/>
<protein>
    <submittedName>
        <fullName evidence="1">Acetamidase/formamidase</fullName>
    </submittedName>
</protein>
<dbReference type="PANTHER" id="PTHR31891:SF1">
    <property type="entry name" value="FORMAMIDASE C869.04-RELATED"/>
    <property type="match status" value="1"/>
</dbReference>
<dbReference type="Proteomes" id="UP000294901">
    <property type="component" value="Unassembled WGS sequence"/>
</dbReference>
<gene>
    <name evidence="1" type="ORF">C8E87_2690</name>
</gene>
<name>A0A4V3C7V5_9ACTN</name>
<organism evidence="1 2">
    <name type="scientific">Paractinoplanes brasiliensis</name>
    <dbReference type="NCBI Taxonomy" id="52695"/>
    <lineage>
        <taxon>Bacteria</taxon>
        <taxon>Bacillati</taxon>
        <taxon>Actinomycetota</taxon>
        <taxon>Actinomycetes</taxon>
        <taxon>Micromonosporales</taxon>
        <taxon>Micromonosporaceae</taxon>
        <taxon>Paractinoplanes</taxon>
    </lineage>
</organism>